<gene>
    <name evidence="1" type="ORF">TUM19329_13880</name>
</gene>
<dbReference type="Proteomes" id="UP000502894">
    <property type="component" value="Chromosome"/>
</dbReference>
<reference evidence="1" key="1">
    <citation type="journal article" date="2020" name="Microbiol. Resour. Announc.">
        <title>Complete Genome Sequence of Novel Psychrotolerant Legionella Strain TUM19329, Isolated from Antarctic Lake Sediment.</title>
        <authorList>
            <person name="Shimada S."/>
            <person name="Nakai R."/>
            <person name="Aoki K."/>
            <person name="Shimoeda N."/>
            <person name="Ohno G."/>
            <person name="Miyazaki Y."/>
            <person name="Kudoh S."/>
            <person name="Imura S."/>
            <person name="Watanabe K."/>
            <person name="Ishii Y."/>
            <person name="Tateda K."/>
        </authorList>
    </citation>
    <scope>NUCLEOTIDE SEQUENCE [LARGE SCALE GENOMIC DNA]</scope>
    <source>
        <strain evidence="1">TUM19329</strain>
    </source>
</reference>
<dbReference type="AlphaFoldDB" id="A0A6F8T4E1"/>
<dbReference type="RefSeq" id="WP_173236734.1">
    <property type="nucleotide sequence ID" value="NZ_AP022839.1"/>
</dbReference>
<sequence length="143" mass="16677">MSYAAITKHLKQGPRLKNDATKDLEEIVRIFLDAGEDVVCRYNSYGELEVKTGFKIFNLTQILMHQPDFEHFAFSNKEMKHYETFIVSAKNIPSLKGQFKIPTEQEYIDTDPKQKFSQLQYAEKLAITLYNIGAVFWTQKKVF</sequence>
<evidence type="ECO:0000313" key="2">
    <source>
        <dbReference type="Proteomes" id="UP000502894"/>
    </source>
</evidence>
<keyword evidence="2" id="KW-1185">Reference proteome</keyword>
<dbReference type="EMBL" id="AP022839">
    <property type="protein sequence ID" value="BCA95027.1"/>
    <property type="molecule type" value="Genomic_DNA"/>
</dbReference>
<evidence type="ECO:0000313" key="1">
    <source>
        <dbReference type="EMBL" id="BCA95027.1"/>
    </source>
</evidence>
<dbReference type="KEGG" id="lant:TUM19329_13880"/>
<name>A0A6F8T4E1_9GAMM</name>
<proteinExistence type="predicted"/>
<protein>
    <submittedName>
        <fullName evidence="1">Uncharacterized protein</fullName>
    </submittedName>
</protein>
<organism evidence="1 2">
    <name type="scientific">Legionella antarctica</name>
    <dbReference type="NCBI Taxonomy" id="2708020"/>
    <lineage>
        <taxon>Bacteria</taxon>
        <taxon>Pseudomonadati</taxon>
        <taxon>Pseudomonadota</taxon>
        <taxon>Gammaproteobacteria</taxon>
        <taxon>Legionellales</taxon>
        <taxon>Legionellaceae</taxon>
        <taxon>Legionella</taxon>
    </lineage>
</organism>
<accession>A0A6F8T4E1</accession>